<sequence>MSDRQDEHELSREFRQERSVRRVVDVIETKRKRIRDDLEQLICHISLLVPCTGANCFSEQTYGAIEDAAHRLGDDAFAQLLLQVLQEGR</sequence>
<dbReference type="Proteomes" id="UP000654482">
    <property type="component" value="Unassembled WGS sequence"/>
</dbReference>
<protein>
    <submittedName>
        <fullName evidence="1">Uncharacterized protein</fullName>
    </submittedName>
</protein>
<dbReference type="AlphaFoldDB" id="A0A8J7B8F5"/>
<reference evidence="1" key="1">
    <citation type="submission" date="2020-10" db="EMBL/GenBank/DDBJ databases">
        <authorList>
            <person name="Castelo-Branco R."/>
            <person name="Eusebio N."/>
            <person name="Adriana R."/>
            <person name="Vieira A."/>
            <person name="Brugerolle De Fraissinette N."/>
            <person name="Rezende De Castro R."/>
            <person name="Schneider M.P."/>
            <person name="Vasconcelos V."/>
            <person name="Leao P.N."/>
        </authorList>
    </citation>
    <scope>NUCLEOTIDE SEQUENCE</scope>
    <source>
        <strain evidence="1">LEGE 07157</strain>
    </source>
</reference>
<accession>A0A8J7B8F5</accession>
<name>A0A8J7B8F5_9CYAN</name>
<keyword evidence="2" id="KW-1185">Reference proteome</keyword>
<comment type="caution">
    <text evidence="1">The sequence shown here is derived from an EMBL/GenBank/DDBJ whole genome shotgun (WGS) entry which is preliminary data.</text>
</comment>
<dbReference type="RefSeq" id="WP_194028518.1">
    <property type="nucleotide sequence ID" value="NZ_JADEWZ010000006.1"/>
</dbReference>
<proteinExistence type="predicted"/>
<organism evidence="1 2">
    <name type="scientific">Lusitaniella coriacea LEGE 07157</name>
    <dbReference type="NCBI Taxonomy" id="945747"/>
    <lineage>
        <taxon>Bacteria</taxon>
        <taxon>Bacillati</taxon>
        <taxon>Cyanobacteriota</taxon>
        <taxon>Cyanophyceae</taxon>
        <taxon>Spirulinales</taxon>
        <taxon>Lusitaniellaceae</taxon>
        <taxon>Lusitaniella</taxon>
    </lineage>
</organism>
<gene>
    <name evidence="1" type="ORF">IQ249_05925</name>
</gene>
<evidence type="ECO:0000313" key="2">
    <source>
        <dbReference type="Proteomes" id="UP000654482"/>
    </source>
</evidence>
<evidence type="ECO:0000313" key="1">
    <source>
        <dbReference type="EMBL" id="MBE9115435.1"/>
    </source>
</evidence>
<dbReference type="EMBL" id="JADEWZ010000006">
    <property type="protein sequence ID" value="MBE9115435.1"/>
    <property type="molecule type" value="Genomic_DNA"/>
</dbReference>